<dbReference type="CDD" id="cd00030">
    <property type="entry name" value="C2"/>
    <property type="match status" value="1"/>
</dbReference>
<dbReference type="PROSITE" id="PS50004">
    <property type="entry name" value="C2"/>
    <property type="match status" value="1"/>
</dbReference>
<dbReference type="AlphaFoldDB" id="A0A8J4DCX0"/>
<proteinExistence type="predicted"/>
<dbReference type="InterPro" id="IPR052981">
    <property type="entry name" value="Ingression_C2_domain"/>
</dbReference>
<dbReference type="Proteomes" id="UP000722791">
    <property type="component" value="Unassembled WGS sequence"/>
</dbReference>
<dbReference type="PANTHER" id="PTHR47052:SF3">
    <property type="entry name" value="INGRESSION PROTEIN 1"/>
    <property type="match status" value="1"/>
</dbReference>
<reference evidence="1" key="1">
    <citation type="journal article" date="2021" name="Proc. Natl. Acad. Sci. U.S.A.">
        <title>Three genomes in the algal genus Volvox reveal the fate of a haploid sex-determining region after a transition to homothallism.</title>
        <authorList>
            <person name="Yamamoto K."/>
            <person name="Hamaji T."/>
            <person name="Kawai-Toyooka H."/>
            <person name="Matsuzaki R."/>
            <person name="Takahashi F."/>
            <person name="Nishimura Y."/>
            <person name="Kawachi M."/>
            <person name="Noguchi H."/>
            <person name="Minakuchi Y."/>
            <person name="Umen J.G."/>
            <person name="Toyoda A."/>
            <person name="Nozaki H."/>
        </authorList>
    </citation>
    <scope>NUCLEOTIDE SEQUENCE</scope>
    <source>
        <strain evidence="1">NIES-3785</strain>
    </source>
</reference>
<dbReference type="Pfam" id="PF00168">
    <property type="entry name" value="C2"/>
    <property type="match status" value="1"/>
</dbReference>
<organism evidence="1 2">
    <name type="scientific">Volvox reticuliferus</name>
    <dbReference type="NCBI Taxonomy" id="1737510"/>
    <lineage>
        <taxon>Eukaryota</taxon>
        <taxon>Viridiplantae</taxon>
        <taxon>Chlorophyta</taxon>
        <taxon>core chlorophytes</taxon>
        <taxon>Chlorophyceae</taxon>
        <taxon>CS clade</taxon>
        <taxon>Chlamydomonadales</taxon>
        <taxon>Volvocaceae</taxon>
        <taxon>Volvox</taxon>
    </lineage>
</organism>
<sequence length="186" mass="20560">MGMQGGYLQGGYLQVTLHYAMDIKDCDWFGKQDPYVKIKLGAREATSSICRNGGRRPIWNEVFNFELTTETTLDLTIMDEDKLMRDDLIGTCSISLATIRQQGHEVVNAPVTDGKEKYKHQGFIQLTLNFVPSAAASAASRFQHTSSPRSEQQPSGVYQLAPVGPTMSHPYPAFYANNGCGRGYNG</sequence>
<dbReference type="EMBL" id="BNCQ01000007">
    <property type="protein sequence ID" value="GIM00129.1"/>
    <property type="molecule type" value="Genomic_DNA"/>
</dbReference>
<dbReference type="Gene3D" id="2.60.40.150">
    <property type="entry name" value="C2 domain"/>
    <property type="match status" value="1"/>
</dbReference>
<dbReference type="SUPFAM" id="SSF49562">
    <property type="entry name" value="C2 domain (Calcium/lipid-binding domain, CaLB)"/>
    <property type="match status" value="1"/>
</dbReference>
<accession>A0A8J4DCX0</accession>
<dbReference type="InterPro" id="IPR035892">
    <property type="entry name" value="C2_domain_sf"/>
</dbReference>
<evidence type="ECO:0000313" key="2">
    <source>
        <dbReference type="Proteomes" id="UP000722791"/>
    </source>
</evidence>
<name>A0A8J4DCX0_9CHLO</name>
<protein>
    <submittedName>
        <fullName evidence="1">Uncharacterized protein</fullName>
    </submittedName>
</protein>
<dbReference type="PANTHER" id="PTHR47052">
    <property type="entry name" value="CONSERVED SERINE PROLINE-RICH PROTEIN (AFU_ORTHOLOGUE AFUA_2G01790)"/>
    <property type="match status" value="1"/>
</dbReference>
<gene>
    <name evidence="1" type="ORF">Vretimale_5038</name>
</gene>
<dbReference type="InterPro" id="IPR000008">
    <property type="entry name" value="C2_dom"/>
</dbReference>
<dbReference type="SMART" id="SM00239">
    <property type="entry name" value="C2"/>
    <property type="match status" value="1"/>
</dbReference>
<comment type="caution">
    <text evidence="1">The sequence shown here is derived from an EMBL/GenBank/DDBJ whole genome shotgun (WGS) entry which is preliminary data.</text>
</comment>
<dbReference type="OrthoDB" id="419768at2759"/>
<evidence type="ECO:0000313" key="1">
    <source>
        <dbReference type="EMBL" id="GIM00129.1"/>
    </source>
</evidence>